<dbReference type="Pfam" id="PF04784">
    <property type="entry name" value="DUF547"/>
    <property type="match status" value="2"/>
</dbReference>
<dbReference type="PANTHER" id="PTHR46248:SF15">
    <property type="entry name" value="TERNARY COMPLEX FACTOR MIP1, LEUCINE-ZIPPER-RELATED"/>
    <property type="match status" value="1"/>
</dbReference>
<sequence>MLLSFVLPAQGVIESPCCDGVCIPSVPSEFQPVVGSIFTSLEDGIEMYRRYADIVGFDIRLSTQKTRKGGIVKLKYVVCHKHGKPKKRSVDSVEVDGHRRQVRNTNFKVTNCKASVRFKYIEVSQSSYRLYYFCLNHNHDLIDDADRILSSKSRQLSYDDKVMVHRSAMSNIGLVRAHKLQMRSSLKDSKIEPEKTSTSRGSSRRERKMALQQDVDKLRKRLTHEENVHKALEQALARPFGALHRLPPDLPPVTLELLAEVAVLEEEVIRLEDQERVNELCTNPTTNKQQSPNPKTQRIKTLKRSPIDYMSSEKCLDQGDDSPNKISERILKCLMFIFAQMSSTSALRMTEMLPSLASCENPSTTDFKDPYDVFYKFENTDIGPYKYLYEVEATAINKNRTTISVFLSQRLKILLGKLGSVNLTSLTHQEKLAFWINIYNSCMMNAFLEHGIPETPERVIQLTQEGVKNDEITTRSIFGLELSEPLVTFALSCGSWSSPAVRVYTGSEVVNELEVAKRDYLLAAVGISSTKKSLTIPKRLDWYMLDFAKDMESFLDWICLQFPSEVGKVAMECLHREKTKPLSDCVRVGAYEFHFRYLLYK</sequence>
<evidence type="ECO:0000259" key="4">
    <source>
        <dbReference type="Pfam" id="PF14389"/>
    </source>
</evidence>
<feature type="domain" description="DUF547" evidence="3">
    <location>
        <begin position="472"/>
        <end position="521"/>
    </location>
</feature>
<evidence type="ECO:0008006" key="7">
    <source>
        <dbReference type="Google" id="ProtNLM"/>
    </source>
</evidence>
<accession>A0A103XYZ1</accession>
<dbReference type="OMA" id="LMEWYSH"/>
<comment type="caution">
    <text evidence="5">The sequence shown here is derived from an EMBL/GenBank/DDBJ whole genome shotgun (WGS) entry which is preliminary data.</text>
</comment>
<feature type="domain" description="Ternary complex factor MIP1 leucine-zipper" evidence="4">
    <location>
        <begin position="204"/>
        <end position="274"/>
    </location>
</feature>
<dbReference type="Gramene" id="KVH99471">
    <property type="protein sequence ID" value="KVH99471"/>
    <property type="gene ID" value="Ccrd_022295"/>
</dbReference>
<feature type="region of interest" description="Disordered" evidence="1">
    <location>
        <begin position="183"/>
        <end position="211"/>
    </location>
</feature>
<dbReference type="InterPro" id="IPR025757">
    <property type="entry name" value="MIP1_Leuzipper"/>
</dbReference>
<reference evidence="5 6" key="1">
    <citation type="journal article" date="2016" name="Sci. Rep.">
        <title>The genome sequence of the outbreeding globe artichoke constructed de novo incorporating a phase-aware low-pass sequencing strategy of F1 progeny.</title>
        <authorList>
            <person name="Scaglione D."/>
            <person name="Reyes-Chin-Wo S."/>
            <person name="Acquadro A."/>
            <person name="Froenicke L."/>
            <person name="Portis E."/>
            <person name="Beitel C."/>
            <person name="Tirone M."/>
            <person name="Mauro R."/>
            <person name="Lo Monaco A."/>
            <person name="Mauromicale G."/>
            <person name="Faccioli P."/>
            <person name="Cattivelli L."/>
            <person name="Rieseberg L."/>
            <person name="Michelmore R."/>
            <person name="Lanteri S."/>
        </authorList>
    </citation>
    <scope>NUCLEOTIDE SEQUENCE [LARGE SCALE GENOMIC DNA]</scope>
    <source>
        <strain evidence="5">2C</strain>
    </source>
</reference>
<evidence type="ECO:0000259" key="2">
    <source>
        <dbReference type="Pfam" id="PF03101"/>
    </source>
</evidence>
<evidence type="ECO:0000313" key="6">
    <source>
        <dbReference type="Proteomes" id="UP000243975"/>
    </source>
</evidence>
<dbReference type="STRING" id="59895.A0A103XYZ1"/>
<dbReference type="Pfam" id="PF14389">
    <property type="entry name" value="Lzipper-MIP1"/>
    <property type="match status" value="1"/>
</dbReference>
<dbReference type="InterPro" id="IPR006869">
    <property type="entry name" value="DUF547"/>
</dbReference>
<proteinExistence type="predicted"/>
<feature type="compositionally biased region" description="Basic and acidic residues" evidence="1">
    <location>
        <begin position="185"/>
        <end position="197"/>
    </location>
</feature>
<dbReference type="Pfam" id="PF03101">
    <property type="entry name" value="FAR1"/>
    <property type="match status" value="1"/>
</dbReference>
<dbReference type="PANTHER" id="PTHR46248">
    <property type="entry name" value="EXPRESSED PROTEIN"/>
    <property type="match status" value="1"/>
</dbReference>
<dbReference type="Proteomes" id="UP000243975">
    <property type="component" value="Unassembled WGS sequence"/>
</dbReference>
<name>A0A103XYZ1_CYNCS</name>
<feature type="domain" description="FAR1" evidence="2">
    <location>
        <begin position="47"/>
        <end position="142"/>
    </location>
</feature>
<evidence type="ECO:0000256" key="1">
    <source>
        <dbReference type="SAM" id="MobiDB-lite"/>
    </source>
</evidence>
<dbReference type="InterPro" id="IPR004330">
    <property type="entry name" value="FAR1_DNA_bnd_dom"/>
</dbReference>
<evidence type="ECO:0000259" key="3">
    <source>
        <dbReference type="Pfam" id="PF04784"/>
    </source>
</evidence>
<gene>
    <name evidence="5" type="ORF">Ccrd_022295</name>
</gene>
<evidence type="ECO:0000313" key="5">
    <source>
        <dbReference type="EMBL" id="KVH99471.1"/>
    </source>
</evidence>
<protein>
    <recommendedName>
        <fullName evidence="7">DUF547 domain-containing protein</fullName>
    </recommendedName>
</protein>
<dbReference type="EMBL" id="LEKV01003507">
    <property type="protein sequence ID" value="KVH99471.1"/>
    <property type="molecule type" value="Genomic_DNA"/>
</dbReference>
<organism evidence="5 6">
    <name type="scientific">Cynara cardunculus var. scolymus</name>
    <name type="common">Globe artichoke</name>
    <name type="synonym">Cynara scolymus</name>
    <dbReference type="NCBI Taxonomy" id="59895"/>
    <lineage>
        <taxon>Eukaryota</taxon>
        <taxon>Viridiplantae</taxon>
        <taxon>Streptophyta</taxon>
        <taxon>Embryophyta</taxon>
        <taxon>Tracheophyta</taxon>
        <taxon>Spermatophyta</taxon>
        <taxon>Magnoliopsida</taxon>
        <taxon>eudicotyledons</taxon>
        <taxon>Gunneridae</taxon>
        <taxon>Pentapetalae</taxon>
        <taxon>asterids</taxon>
        <taxon>campanulids</taxon>
        <taxon>Asterales</taxon>
        <taxon>Asteraceae</taxon>
        <taxon>Carduoideae</taxon>
        <taxon>Cardueae</taxon>
        <taxon>Carduinae</taxon>
        <taxon>Cynara</taxon>
    </lineage>
</organism>
<dbReference type="AlphaFoldDB" id="A0A103XYZ1"/>
<feature type="domain" description="DUF547" evidence="3">
    <location>
        <begin position="424"/>
        <end position="461"/>
    </location>
</feature>
<keyword evidence="6" id="KW-1185">Reference proteome</keyword>